<keyword evidence="12" id="KW-1185">Reference proteome</keyword>
<evidence type="ECO:0000256" key="3">
    <source>
        <dbReference type="ARBA" id="ARBA00022730"/>
    </source>
</evidence>
<dbReference type="GO" id="GO:0003735">
    <property type="term" value="F:structural constituent of ribosome"/>
    <property type="evidence" value="ECO:0007669"/>
    <property type="project" value="InterPro"/>
</dbReference>
<evidence type="ECO:0000256" key="2">
    <source>
        <dbReference type="ARBA" id="ARBA00007634"/>
    </source>
</evidence>
<dbReference type="SUPFAM" id="SSF46992">
    <property type="entry name" value="Ribosomal protein S20"/>
    <property type="match status" value="1"/>
</dbReference>
<accession>A0A518DUU5</accession>
<dbReference type="InterPro" id="IPR036510">
    <property type="entry name" value="Ribosomal_bS20_sf"/>
</dbReference>
<evidence type="ECO:0000256" key="5">
    <source>
        <dbReference type="ARBA" id="ARBA00022980"/>
    </source>
</evidence>
<evidence type="ECO:0000313" key="11">
    <source>
        <dbReference type="EMBL" id="QDU95612.1"/>
    </source>
</evidence>
<dbReference type="HAMAP" id="MF_00500">
    <property type="entry name" value="Ribosomal_bS20"/>
    <property type="match status" value="1"/>
</dbReference>
<dbReference type="GO" id="GO:0070181">
    <property type="term" value="F:small ribosomal subunit rRNA binding"/>
    <property type="evidence" value="ECO:0007669"/>
    <property type="project" value="TreeGrafter"/>
</dbReference>
<evidence type="ECO:0000256" key="10">
    <source>
        <dbReference type="SAM" id="MobiDB-lite"/>
    </source>
</evidence>
<evidence type="ECO:0000256" key="7">
    <source>
        <dbReference type="ARBA" id="ARBA00035136"/>
    </source>
</evidence>
<dbReference type="GO" id="GO:0005829">
    <property type="term" value="C:cytosol"/>
    <property type="evidence" value="ECO:0007669"/>
    <property type="project" value="TreeGrafter"/>
</dbReference>
<feature type="coiled-coil region" evidence="9">
    <location>
        <begin position="37"/>
        <end position="89"/>
    </location>
</feature>
<keyword evidence="3 8" id="KW-0699">rRNA-binding</keyword>
<dbReference type="InterPro" id="IPR002583">
    <property type="entry name" value="Ribosomal_bS20"/>
</dbReference>
<dbReference type="Proteomes" id="UP000317648">
    <property type="component" value="Chromosome"/>
</dbReference>
<evidence type="ECO:0000256" key="1">
    <source>
        <dbReference type="ARBA" id="ARBA00003134"/>
    </source>
</evidence>
<keyword evidence="6 8" id="KW-0687">Ribonucleoprotein</keyword>
<evidence type="ECO:0000256" key="4">
    <source>
        <dbReference type="ARBA" id="ARBA00022884"/>
    </source>
</evidence>
<reference evidence="11 12" key="1">
    <citation type="submission" date="2019-02" db="EMBL/GenBank/DDBJ databases">
        <title>Deep-cultivation of Planctomycetes and their phenomic and genomic characterization uncovers novel biology.</title>
        <authorList>
            <person name="Wiegand S."/>
            <person name="Jogler M."/>
            <person name="Boedeker C."/>
            <person name="Pinto D."/>
            <person name="Vollmers J."/>
            <person name="Rivas-Marin E."/>
            <person name="Kohn T."/>
            <person name="Peeters S.H."/>
            <person name="Heuer A."/>
            <person name="Rast P."/>
            <person name="Oberbeckmann S."/>
            <person name="Bunk B."/>
            <person name="Jeske O."/>
            <person name="Meyerdierks A."/>
            <person name="Storesund J.E."/>
            <person name="Kallscheuer N."/>
            <person name="Luecker S."/>
            <person name="Lage O.M."/>
            <person name="Pohl T."/>
            <person name="Merkel B.J."/>
            <person name="Hornburger P."/>
            <person name="Mueller R.-W."/>
            <person name="Bruemmer F."/>
            <person name="Labrenz M."/>
            <person name="Spormann A.M."/>
            <person name="Op den Camp H."/>
            <person name="Overmann J."/>
            <person name="Amann R."/>
            <person name="Jetten M.S.M."/>
            <person name="Mascher T."/>
            <person name="Medema M.H."/>
            <person name="Devos D.P."/>
            <person name="Kaster A.-K."/>
            <person name="Ovreas L."/>
            <person name="Rohde M."/>
            <person name="Galperin M.Y."/>
            <person name="Jogler C."/>
        </authorList>
    </citation>
    <scope>NUCLEOTIDE SEQUENCE [LARGE SCALE GENOMIC DNA]</scope>
    <source>
        <strain evidence="11 12">Pla85_3_4</strain>
    </source>
</reference>
<feature type="compositionally biased region" description="Basic and acidic residues" evidence="10">
    <location>
        <begin position="1"/>
        <end position="19"/>
    </location>
</feature>
<dbReference type="GO" id="GO:0006412">
    <property type="term" value="P:translation"/>
    <property type="evidence" value="ECO:0007669"/>
    <property type="project" value="UniProtKB-UniRule"/>
</dbReference>
<dbReference type="PANTHER" id="PTHR33398:SF1">
    <property type="entry name" value="SMALL RIBOSOMAL SUBUNIT PROTEIN BS20C"/>
    <property type="match status" value="1"/>
</dbReference>
<dbReference type="Gene3D" id="1.20.58.110">
    <property type="entry name" value="Ribosomal protein S20"/>
    <property type="match status" value="1"/>
</dbReference>
<evidence type="ECO:0000256" key="6">
    <source>
        <dbReference type="ARBA" id="ARBA00023274"/>
    </source>
</evidence>
<dbReference type="NCBIfam" id="TIGR00029">
    <property type="entry name" value="S20"/>
    <property type="match status" value="1"/>
</dbReference>
<feature type="region of interest" description="Disordered" evidence="10">
    <location>
        <begin position="1"/>
        <end position="20"/>
    </location>
</feature>
<comment type="similarity">
    <text evidence="2 8">Belongs to the bacterial ribosomal protein bS20 family.</text>
</comment>
<proteinExistence type="inferred from homology"/>
<dbReference type="EMBL" id="CP036433">
    <property type="protein sequence ID" value="QDU95612.1"/>
    <property type="molecule type" value="Genomic_DNA"/>
</dbReference>
<dbReference type="KEGG" id="lcre:Pla8534_34280"/>
<dbReference type="Pfam" id="PF01649">
    <property type="entry name" value="Ribosomal_S20p"/>
    <property type="match status" value="1"/>
</dbReference>
<dbReference type="GO" id="GO:0015935">
    <property type="term" value="C:small ribosomal subunit"/>
    <property type="evidence" value="ECO:0007669"/>
    <property type="project" value="TreeGrafter"/>
</dbReference>
<keyword evidence="4 8" id="KW-0694">RNA-binding</keyword>
<evidence type="ECO:0000256" key="8">
    <source>
        <dbReference type="HAMAP-Rule" id="MF_00500"/>
    </source>
</evidence>
<evidence type="ECO:0000313" key="12">
    <source>
        <dbReference type="Proteomes" id="UP000317648"/>
    </source>
</evidence>
<organism evidence="11 12">
    <name type="scientific">Lignipirellula cremea</name>
    <dbReference type="NCBI Taxonomy" id="2528010"/>
    <lineage>
        <taxon>Bacteria</taxon>
        <taxon>Pseudomonadati</taxon>
        <taxon>Planctomycetota</taxon>
        <taxon>Planctomycetia</taxon>
        <taxon>Pirellulales</taxon>
        <taxon>Pirellulaceae</taxon>
        <taxon>Lignipirellula</taxon>
    </lineage>
</organism>
<comment type="function">
    <text evidence="1 8">Binds directly to 16S ribosomal RNA.</text>
</comment>
<keyword evidence="5 8" id="KW-0689">Ribosomal protein</keyword>
<gene>
    <name evidence="8 11" type="primary">rpsT</name>
    <name evidence="11" type="ORF">Pla8534_34280</name>
</gene>
<dbReference type="OrthoDB" id="289707at2"/>
<keyword evidence="9" id="KW-0175">Coiled coil</keyword>
<name>A0A518DUU5_9BACT</name>
<dbReference type="PANTHER" id="PTHR33398">
    <property type="entry name" value="30S RIBOSOMAL PROTEIN S20"/>
    <property type="match status" value="1"/>
</dbReference>
<sequence length="90" mass="10304">MPNTKSAEKRLRQNHDRRAQNRIVRTILRNQIRRVRAAAAAGEHEQAEAECRIANKKLDQAKAKNIIHANKASRLKSRLQSMLKRAKQAA</sequence>
<dbReference type="AlphaFoldDB" id="A0A518DUU5"/>
<protein>
    <recommendedName>
        <fullName evidence="7 8">Small ribosomal subunit protein bS20</fullName>
    </recommendedName>
</protein>
<evidence type="ECO:0000256" key="9">
    <source>
        <dbReference type="SAM" id="Coils"/>
    </source>
</evidence>